<feature type="region of interest" description="Disordered" evidence="1">
    <location>
        <begin position="26"/>
        <end position="59"/>
    </location>
</feature>
<evidence type="ECO:0000313" key="2">
    <source>
        <dbReference type="EMBL" id="MDQ2584409.1"/>
    </source>
</evidence>
<proteinExistence type="predicted"/>
<dbReference type="RefSeq" id="WP_306745531.1">
    <property type="nucleotide sequence ID" value="NZ_NSDM01000003.1"/>
</dbReference>
<evidence type="ECO:0000313" key="3">
    <source>
        <dbReference type="Proteomes" id="UP001225605"/>
    </source>
</evidence>
<name>A0ABU0WX24_9PSEU</name>
<gene>
    <name evidence="2" type="ORF">CKY47_10535</name>
</gene>
<sequence>MEESTERTGAALRHVVDLALRGMRSRGVRTPHPARPAQWVMTADGVIDGPRDEEPTAGR</sequence>
<keyword evidence="3" id="KW-1185">Reference proteome</keyword>
<comment type="caution">
    <text evidence="2">The sequence shown here is derived from an EMBL/GenBank/DDBJ whole genome shotgun (WGS) entry which is preliminary data.</text>
</comment>
<dbReference type="Proteomes" id="UP001225605">
    <property type="component" value="Unassembled WGS sequence"/>
</dbReference>
<dbReference type="EMBL" id="NSDM01000003">
    <property type="protein sequence ID" value="MDQ2584409.1"/>
    <property type="molecule type" value="Genomic_DNA"/>
</dbReference>
<protein>
    <submittedName>
        <fullName evidence="2">Uncharacterized protein</fullName>
    </submittedName>
</protein>
<evidence type="ECO:0000256" key="1">
    <source>
        <dbReference type="SAM" id="MobiDB-lite"/>
    </source>
</evidence>
<reference evidence="2 3" key="1">
    <citation type="submission" date="2017-06" db="EMBL/GenBank/DDBJ databases">
        <title>Cultured bacterium strain Saccharothrix yanglingensis Hhs.015.</title>
        <authorList>
            <person name="Xia Y."/>
        </authorList>
    </citation>
    <scope>NUCLEOTIDE SEQUENCE [LARGE SCALE GENOMIC DNA]</scope>
    <source>
        <strain evidence="2 3">Hhs.015</strain>
    </source>
</reference>
<accession>A0ABU0WX24</accession>
<organism evidence="2 3">
    <name type="scientific">Saccharothrix yanglingensis</name>
    <dbReference type="NCBI Taxonomy" id="659496"/>
    <lineage>
        <taxon>Bacteria</taxon>
        <taxon>Bacillati</taxon>
        <taxon>Actinomycetota</taxon>
        <taxon>Actinomycetes</taxon>
        <taxon>Pseudonocardiales</taxon>
        <taxon>Pseudonocardiaceae</taxon>
        <taxon>Saccharothrix</taxon>
    </lineage>
</organism>
<feature type="compositionally biased region" description="Basic and acidic residues" evidence="1">
    <location>
        <begin position="49"/>
        <end position="59"/>
    </location>
</feature>